<organism evidence="18 19">
    <name type="scientific">Juglans regia</name>
    <name type="common">English walnut</name>
    <dbReference type="NCBI Taxonomy" id="51240"/>
    <lineage>
        <taxon>Eukaryota</taxon>
        <taxon>Viridiplantae</taxon>
        <taxon>Streptophyta</taxon>
        <taxon>Embryophyta</taxon>
        <taxon>Tracheophyta</taxon>
        <taxon>Spermatophyta</taxon>
        <taxon>Magnoliopsida</taxon>
        <taxon>eudicotyledons</taxon>
        <taxon>Gunneridae</taxon>
        <taxon>Pentapetalae</taxon>
        <taxon>rosids</taxon>
        <taxon>fabids</taxon>
        <taxon>Fagales</taxon>
        <taxon>Juglandaceae</taxon>
        <taxon>Juglans</taxon>
    </lineage>
</organism>
<dbReference type="SUPFAM" id="SSF57850">
    <property type="entry name" value="RING/U-box"/>
    <property type="match status" value="1"/>
</dbReference>
<comment type="subcellular location">
    <subcellularLocation>
        <location evidence="2">Membrane</location>
        <topology evidence="2">Single-pass membrane protein</topology>
    </subcellularLocation>
</comment>
<keyword evidence="5" id="KW-0808">Transferase</keyword>
<keyword evidence="6 16" id="KW-0812">Transmembrane</keyword>
<dbReference type="Gene3D" id="3.30.40.10">
    <property type="entry name" value="Zinc/RING finger domain, C3HC4 (zinc finger)"/>
    <property type="match status" value="1"/>
</dbReference>
<evidence type="ECO:0000259" key="17">
    <source>
        <dbReference type="PROSITE" id="PS50089"/>
    </source>
</evidence>
<name>A0A2I4FN24_JUGRE</name>
<dbReference type="GeneID" id="109000573"/>
<dbReference type="EC" id="2.3.2.27" evidence="4"/>
<evidence type="ECO:0000256" key="1">
    <source>
        <dbReference type="ARBA" id="ARBA00000900"/>
    </source>
</evidence>
<proteinExistence type="inferred from homology"/>
<dbReference type="GO" id="GO:0008270">
    <property type="term" value="F:zinc ion binding"/>
    <property type="evidence" value="ECO:0007669"/>
    <property type="project" value="UniProtKB-KW"/>
</dbReference>
<evidence type="ECO:0000256" key="7">
    <source>
        <dbReference type="ARBA" id="ARBA00022723"/>
    </source>
</evidence>
<evidence type="ECO:0000256" key="6">
    <source>
        <dbReference type="ARBA" id="ARBA00022692"/>
    </source>
</evidence>
<dbReference type="RefSeq" id="XP_018833035.2">
    <property type="nucleotide sequence ID" value="XM_018977490.2"/>
</dbReference>
<feature type="domain" description="RING-type" evidence="17">
    <location>
        <begin position="136"/>
        <end position="178"/>
    </location>
</feature>
<evidence type="ECO:0000256" key="13">
    <source>
        <dbReference type="ARBA" id="ARBA00024209"/>
    </source>
</evidence>
<keyword evidence="8 14" id="KW-0863">Zinc-finger</keyword>
<dbReference type="InParanoid" id="A0A2I4FN24"/>
<evidence type="ECO:0000256" key="12">
    <source>
        <dbReference type="ARBA" id="ARBA00023136"/>
    </source>
</evidence>
<comment type="catalytic activity">
    <reaction evidence="1">
        <text>S-ubiquitinyl-[E2 ubiquitin-conjugating enzyme]-L-cysteine + [acceptor protein]-L-lysine = [E2 ubiquitin-conjugating enzyme]-L-cysteine + N(6)-ubiquitinyl-[acceptor protein]-L-lysine.</text>
        <dbReference type="EC" id="2.3.2.27"/>
    </reaction>
</comment>
<dbReference type="STRING" id="51240.A0A2I4FN24"/>
<dbReference type="PROSITE" id="PS50089">
    <property type="entry name" value="ZF_RING_2"/>
    <property type="match status" value="1"/>
</dbReference>
<dbReference type="PANTHER" id="PTHR46913:SF1">
    <property type="entry name" value="RING-H2 FINGER PROTEIN ATL16"/>
    <property type="match status" value="1"/>
</dbReference>
<feature type="region of interest" description="Disordered" evidence="15">
    <location>
        <begin position="16"/>
        <end position="35"/>
    </location>
</feature>
<protein>
    <recommendedName>
        <fullName evidence="4">RING-type E3 ubiquitin transferase</fullName>
        <ecNumber evidence="4">2.3.2.27</ecNumber>
    </recommendedName>
</protein>
<accession>A0A2I4FN24</accession>
<evidence type="ECO:0000313" key="19">
    <source>
        <dbReference type="RefSeq" id="XP_018833035.2"/>
    </source>
</evidence>
<evidence type="ECO:0000256" key="15">
    <source>
        <dbReference type="SAM" id="MobiDB-lite"/>
    </source>
</evidence>
<dbReference type="InterPro" id="IPR001841">
    <property type="entry name" value="Znf_RING"/>
</dbReference>
<dbReference type="PANTHER" id="PTHR46913">
    <property type="entry name" value="RING-H2 FINGER PROTEIN ATL16"/>
    <property type="match status" value="1"/>
</dbReference>
<evidence type="ECO:0000256" key="9">
    <source>
        <dbReference type="ARBA" id="ARBA00022786"/>
    </source>
</evidence>
<keyword evidence="9" id="KW-0833">Ubl conjugation pathway</keyword>
<keyword evidence="10" id="KW-0862">Zinc</keyword>
<evidence type="ECO:0000256" key="4">
    <source>
        <dbReference type="ARBA" id="ARBA00012483"/>
    </source>
</evidence>
<dbReference type="Proteomes" id="UP000235220">
    <property type="component" value="Chromosome 14"/>
</dbReference>
<evidence type="ECO:0000256" key="16">
    <source>
        <dbReference type="SAM" id="Phobius"/>
    </source>
</evidence>
<dbReference type="SMART" id="SM00184">
    <property type="entry name" value="RING"/>
    <property type="match status" value="1"/>
</dbReference>
<dbReference type="GO" id="GO:0016567">
    <property type="term" value="P:protein ubiquitination"/>
    <property type="evidence" value="ECO:0007669"/>
    <property type="project" value="InterPro"/>
</dbReference>
<sequence length="180" mass="19736">MKLHGRKLLLTQSLFSPQPITSTPTPPPWSPASGTLQSPSRTYTFLESPVVLVVLPVILLALCLFGCISKYCMHQLPDDESHPRRREPGQEAATSSLSPGSDSNLRKGIDLKTIGALPVYSYGGNSDDKCYEITDCAICLSEFQQKEAVKTIPFCKHVFHPGCIDTWLSSHVTCPVCRST</sequence>
<dbReference type="AlphaFoldDB" id="A0A2I4FN24"/>
<evidence type="ECO:0000256" key="10">
    <source>
        <dbReference type="ARBA" id="ARBA00022833"/>
    </source>
</evidence>
<evidence type="ECO:0000256" key="8">
    <source>
        <dbReference type="ARBA" id="ARBA00022771"/>
    </source>
</evidence>
<feature type="region of interest" description="Disordered" evidence="15">
    <location>
        <begin position="79"/>
        <end position="104"/>
    </location>
</feature>
<comment type="pathway">
    <text evidence="3">Protein modification; protein ubiquitination.</text>
</comment>
<evidence type="ECO:0000313" key="18">
    <source>
        <dbReference type="Proteomes" id="UP000235220"/>
    </source>
</evidence>
<keyword evidence="12 16" id="KW-0472">Membrane</keyword>
<dbReference type="InterPro" id="IPR044600">
    <property type="entry name" value="ATL1/ATL16-like"/>
</dbReference>
<evidence type="ECO:0000256" key="14">
    <source>
        <dbReference type="PROSITE-ProRule" id="PRU00175"/>
    </source>
</evidence>
<evidence type="ECO:0000256" key="5">
    <source>
        <dbReference type="ARBA" id="ARBA00022679"/>
    </source>
</evidence>
<feature type="compositionally biased region" description="Polar residues" evidence="15">
    <location>
        <begin position="92"/>
        <end position="103"/>
    </location>
</feature>
<dbReference type="KEGG" id="jre:109000573"/>
<dbReference type="GO" id="GO:0016020">
    <property type="term" value="C:membrane"/>
    <property type="evidence" value="ECO:0007669"/>
    <property type="project" value="UniProtKB-SubCell"/>
</dbReference>
<evidence type="ECO:0000256" key="11">
    <source>
        <dbReference type="ARBA" id="ARBA00022989"/>
    </source>
</evidence>
<comment type="similarity">
    <text evidence="13">Belongs to the RING-type zinc finger family. ATL subfamily.</text>
</comment>
<evidence type="ECO:0000256" key="3">
    <source>
        <dbReference type="ARBA" id="ARBA00004906"/>
    </source>
</evidence>
<dbReference type="OrthoDB" id="1730639at2759"/>
<dbReference type="FunFam" id="3.30.40.10:FF:000187">
    <property type="entry name" value="E3 ubiquitin-protein ligase ATL6"/>
    <property type="match status" value="1"/>
</dbReference>
<evidence type="ECO:0000256" key="2">
    <source>
        <dbReference type="ARBA" id="ARBA00004167"/>
    </source>
</evidence>
<feature type="compositionally biased region" description="Basic and acidic residues" evidence="15">
    <location>
        <begin position="79"/>
        <end position="89"/>
    </location>
</feature>
<dbReference type="GO" id="GO:0061630">
    <property type="term" value="F:ubiquitin protein ligase activity"/>
    <property type="evidence" value="ECO:0007669"/>
    <property type="project" value="UniProtKB-EC"/>
</dbReference>
<dbReference type="InterPro" id="IPR013083">
    <property type="entry name" value="Znf_RING/FYVE/PHD"/>
</dbReference>
<dbReference type="Pfam" id="PF13639">
    <property type="entry name" value="zf-RING_2"/>
    <property type="match status" value="1"/>
</dbReference>
<keyword evidence="7" id="KW-0479">Metal-binding</keyword>
<reference evidence="19" key="1">
    <citation type="submission" date="2025-08" db="UniProtKB">
        <authorList>
            <consortium name="RefSeq"/>
        </authorList>
    </citation>
    <scope>IDENTIFICATION</scope>
    <source>
        <tissue evidence="19">Leaves</tissue>
    </source>
</reference>
<gene>
    <name evidence="19" type="primary">LOC109000573</name>
</gene>
<feature type="transmembrane region" description="Helical" evidence="16">
    <location>
        <begin position="46"/>
        <end position="68"/>
    </location>
</feature>
<keyword evidence="18" id="KW-1185">Reference proteome</keyword>
<keyword evidence="11 16" id="KW-1133">Transmembrane helix</keyword>